<comment type="caution">
    <text evidence="7">The sequence shown here is derived from an EMBL/GenBank/DDBJ whole genome shotgun (WGS) entry which is preliminary data.</text>
</comment>
<dbReference type="EMBL" id="DSJL01000011">
    <property type="protein sequence ID" value="HEF65987.1"/>
    <property type="molecule type" value="Genomic_DNA"/>
</dbReference>
<dbReference type="PRINTS" id="PR00061">
    <property type="entry name" value="RIBOSOMALL19"/>
</dbReference>
<dbReference type="HAMAP" id="MF_00402">
    <property type="entry name" value="Ribosomal_bL19"/>
    <property type="match status" value="1"/>
</dbReference>
<name>A0A7C2BEN7_THERO</name>
<reference evidence="7" key="1">
    <citation type="journal article" date="2020" name="mSystems">
        <title>Genome- and Community-Level Interaction Insights into Carbon Utilization and Element Cycling Functions of Hydrothermarchaeota in Hydrothermal Sediment.</title>
        <authorList>
            <person name="Zhou Z."/>
            <person name="Liu Y."/>
            <person name="Xu W."/>
            <person name="Pan J."/>
            <person name="Luo Z.H."/>
            <person name="Li M."/>
        </authorList>
    </citation>
    <scope>NUCLEOTIDE SEQUENCE [LARGE SCALE GENOMIC DNA]</scope>
    <source>
        <strain evidence="7">SpSt-222</strain>
    </source>
</reference>
<dbReference type="PANTHER" id="PTHR15680:SF9">
    <property type="entry name" value="LARGE RIBOSOMAL SUBUNIT PROTEIN BL19M"/>
    <property type="match status" value="1"/>
</dbReference>
<dbReference type="InterPro" id="IPR008991">
    <property type="entry name" value="Translation_prot_SH3-like_sf"/>
</dbReference>
<dbReference type="InterPro" id="IPR018257">
    <property type="entry name" value="Ribosomal_bL19_CS"/>
</dbReference>
<evidence type="ECO:0000256" key="5">
    <source>
        <dbReference type="HAMAP-Rule" id="MF_00402"/>
    </source>
</evidence>
<dbReference type="SUPFAM" id="SSF50104">
    <property type="entry name" value="Translation proteins SH3-like domain"/>
    <property type="match status" value="1"/>
</dbReference>
<evidence type="ECO:0000313" key="7">
    <source>
        <dbReference type="EMBL" id="HEF65987.1"/>
    </source>
</evidence>
<dbReference type="PANTHER" id="PTHR15680">
    <property type="entry name" value="RIBOSOMAL PROTEIN L19"/>
    <property type="match status" value="1"/>
</dbReference>
<dbReference type="Gene3D" id="2.30.30.790">
    <property type="match status" value="1"/>
</dbReference>
<dbReference type="GO" id="GO:0022625">
    <property type="term" value="C:cytosolic large ribosomal subunit"/>
    <property type="evidence" value="ECO:0007669"/>
    <property type="project" value="TreeGrafter"/>
</dbReference>
<evidence type="ECO:0000256" key="3">
    <source>
        <dbReference type="ARBA" id="ARBA00023274"/>
    </source>
</evidence>
<dbReference type="InterPro" id="IPR038657">
    <property type="entry name" value="Ribosomal_bL19_sf"/>
</dbReference>
<dbReference type="AlphaFoldDB" id="A0A7C2BEN7"/>
<protein>
    <recommendedName>
        <fullName evidence="4 5">Large ribosomal subunit protein bL19</fullName>
    </recommendedName>
</protein>
<dbReference type="GO" id="GO:0006412">
    <property type="term" value="P:translation"/>
    <property type="evidence" value="ECO:0007669"/>
    <property type="project" value="UniProtKB-UniRule"/>
</dbReference>
<sequence length="123" mass="14204">MQDLIRSVQEQYLRTDLPPFSPGDTVRVHYRVVEGGNVRVQPFEGVVIRKRGGGTDATFTVRRIASHGIGVERTFPLHSPLIEKIEVLRHGKVRRARLYYLRERAGKAARLKERRRPEGSYLR</sequence>
<dbReference type="FunFam" id="2.30.30.790:FF:000001">
    <property type="entry name" value="50S ribosomal protein L19"/>
    <property type="match status" value="1"/>
</dbReference>
<accession>A0A7C2BEN7</accession>
<dbReference type="InterPro" id="IPR001857">
    <property type="entry name" value="Ribosomal_bL19"/>
</dbReference>
<organism evidence="7">
    <name type="scientific">Thermomicrobium roseum</name>
    <dbReference type="NCBI Taxonomy" id="500"/>
    <lineage>
        <taxon>Bacteria</taxon>
        <taxon>Pseudomonadati</taxon>
        <taxon>Thermomicrobiota</taxon>
        <taxon>Thermomicrobia</taxon>
        <taxon>Thermomicrobiales</taxon>
        <taxon>Thermomicrobiaceae</taxon>
        <taxon>Thermomicrobium</taxon>
    </lineage>
</organism>
<proteinExistence type="inferred from homology"/>
<dbReference type="PIRSF" id="PIRSF002191">
    <property type="entry name" value="Ribosomal_L19"/>
    <property type="match status" value="1"/>
</dbReference>
<keyword evidence="2 5" id="KW-0689">Ribosomal protein</keyword>
<keyword evidence="3 5" id="KW-0687">Ribonucleoprotein</keyword>
<evidence type="ECO:0000256" key="2">
    <source>
        <dbReference type="ARBA" id="ARBA00022980"/>
    </source>
</evidence>
<evidence type="ECO:0000256" key="6">
    <source>
        <dbReference type="RuleBase" id="RU000559"/>
    </source>
</evidence>
<dbReference type="Pfam" id="PF01245">
    <property type="entry name" value="Ribosomal_L19"/>
    <property type="match status" value="1"/>
</dbReference>
<dbReference type="NCBIfam" id="TIGR01024">
    <property type="entry name" value="rplS_bact"/>
    <property type="match status" value="1"/>
</dbReference>
<evidence type="ECO:0000256" key="4">
    <source>
        <dbReference type="ARBA" id="ARBA00035171"/>
    </source>
</evidence>
<comment type="function">
    <text evidence="5 6">This protein is located at the 30S-50S ribosomal subunit interface and may play a role in the structure and function of the aminoacyl-tRNA binding site.</text>
</comment>
<dbReference type="GO" id="GO:0003735">
    <property type="term" value="F:structural constituent of ribosome"/>
    <property type="evidence" value="ECO:0007669"/>
    <property type="project" value="InterPro"/>
</dbReference>
<gene>
    <name evidence="5" type="primary">rplS</name>
    <name evidence="7" type="ORF">ENP47_10370</name>
</gene>
<comment type="similarity">
    <text evidence="1 5 6">Belongs to the bacterial ribosomal protein bL19 family.</text>
</comment>
<dbReference type="PROSITE" id="PS01015">
    <property type="entry name" value="RIBOSOMAL_L19"/>
    <property type="match status" value="1"/>
</dbReference>
<evidence type="ECO:0000256" key="1">
    <source>
        <dbReference type="ARBA" id="ARBA00005781"/>
    </source>
</evidence>